<keyword evidence="2" id="KW-1185">Reference proteome</keyword>
<evidence type="ECO:0000313" key="1">
    <source>
        <dbReference type="EMBL" id="RDL43094.1"/>
    </source>
</evidence>
<dbReference type="Pfam" id="PF10982">
    <property type="entry name" value="DUF2789"/>
    <property type="match status" value="1"/>
</dbReference>
<sequence>METHPHTIEALFEQLGLDAGSIDQFIADQAPIPSHMKLWDAPCWSASQAKVLQQMKDEDADWSDVVDQLDVMMRQ</sequence>
<dbReference type="Gene3D" id="1.10.10.1130">
    <property type="entry name" value="Uncharacterised protein PF10982, DUF2789"/>
    <property type="match status" value="1"/>
</dbReference>
<comment type="caution">
    <text evidence="1">The sequence shown here is derived from an EMBL/GenBank/DDBJ whole genome shotgun (WGS) entry which is preliminary data.</text>
</comment>
<protein>
    <submittedName>
        <fullName evidence="1">DUF2789 domain-containing protein</fullName>
    </submittedName>
</protein>
<organism evidence="1 2">
    <name type="scientific">Marinomonas piezotolerans</name>
    <dbReference type="NCBI Taxonomy" id="2213058"/>
    <lineage>
        <taxon>Bacteria</taxon>
        <taxon>Pseudomonadati</taxon>
        <taxon>Pseudomonadota</taxon>
        <taxon>Gammaproteobacteria</taxon>
        <taxon>Oceanospirillales</taxon>
        <taxon>Oceanospirillaceae</taxon>
        <taxon>Marinomonas</taxon>
    </lineage>
</organism>
<name>A0A370U5N8_9GAMM</name>
<accession>A0A370U5N8</accession>
<dbReference type="Proteomes" id="UP000254326">
    <property type="component" value="Unassembled WGS sequence"/>
</dbReference>
<dbReference type="EMBL" id="QKRA01000010">
    <property type="protein sequence ID" value="RDL43094.1"/>
    <property type="molecule type" value="Genomic_DNA"/>
</dbReference>
<gene>
    <name evidence="1" type="ORF">DN730_16490</name>
</gene>
<proteinExistence type="predicted"/>
<dbReference type="InterPro" id="IPR038086">
    <property type="entry name" value="DUF2789_sf"/>
</dbReference>
<evidence type="ECO:0000313" key="2">
    <source>
        <dbReference type="Proteomes" id="UP000254326"/>
    </source>
</evidence>
<reference evidence="1 2" key="1">
    <citation type="submission" date="2018-06" db="EMBL/GenBank/DDBJ databases">
        <title>Marinomonas sp. YLB-05 draft genome sequence.</title>
        <authorList>
            <person name="Yu L."/>
            <person name="Tang X."/>
        </authorList>
    </citation>
    <scope>NUCLEOTIDE SEQUENCE [LARGE SCALE GENOMIC DNA]</scope>
    <source>
        <strain evidence="1 2">YLB-05</strain>
    </source>
</reference>
<dbReference type="RefSeq" id="WP_115469245.1">
    <property type="nucleotide sequence ID" value="NZ_QKRA01000010.1"/>
</dbReference>
<dbReference type="OrthoDB" id="5828847at2"/>
<dbReference type="InterPro" id="IPR021250">
    <property type="entry name" value="DUF2789"/>
</dbReference>
<dbReference type="AlphaFoldDB" id="A0A370U5N8"/>